<dbReference type="Proteomes" id="UP000008144">
    <property type="component" value="Chromosome 8"/>
</dbReference>
<feature type="binding site" evidence="11">
    <location>
        <position position="176"/>
    </location>
    <ligand>
        <name>Zn(2+)</name>
        <dbReference type="ChEBI" id="CHEBI:29105"/>
    </ligand>
</feature>
<feature type="active site" description="Cysteine persulfide intermediate; for sulfurtransferase activity" evidence="11">
    <location>
        <position position="364"/>
    </location>
</feature>
<comment type="subcellular location">
    <subcellularLocation>
        <location evidence="1">Cytoplasm</location>
        <location evidence="1">Cytosol</location>
    </subcellularLocation>
</comment>
<dbReference type="SUPFAM" id="SSF69572">
    <property type="entry name" value="Activating enzymes of the ubiquitin-like proteins"/>
    <property type="match status" value="1"/>
</dbReference>
<dbReference type="FunFam" id="3.40.50.720:FF:000206">
    <property type="entry name" value="Adenylyltransferase and sulfurtransferase MOCS3"/>
    <property type="match status" value="1"/>
</dbReference>
<evidence type="ECO:0000313" key="13">
    <source>
        <dbReference type="Ensembl" id="ENSCINP00000017074.3"/>
    </source>
</evidence>
<dbReference type="InterPro" id="IPR045886">
    <property type="entry name" value="ThiF/MoeB/HesA"/>
</dbReference>
<reference evidence="13" key="3">
    <citation type="submission" date="2025-08" db="UniProtKB">
        <authorList>
            <consortium name="Ensembl"/>
        </authorList>
    </citation>
    <scope>IDENTIFICATION</scope>
</reference>
<evidence type="ECO:0000256" key="2">
    <source>
        <dbReference type="ARBA" id="ARBA00022490"/>
    </source>
</evidence>
<keyword evidence="8 11" id="KW-0067">ATP-binding</keyword>
<dbReference type="GO" id="GO:0032447">
    <property type="term" value="P:protein urmylation"/>
    <property type="evidence" value="ECO:0000318"/>
    <property type="project" value="GO_Central"/>
</dbReference>
<reference evidence="14" key="1">
    <citation type="journal article" date="2002" name="Science">
        <title>The draft genome of Ciona intestinalis: insights into chordate and vertebrate origins.</title>
        <authorList>
            <person name="Dehal P."/>
            <person name="Satou Y."/>
            <person name="Campbell R.K."/>
            <person name="Chapman J."/>
            <person name="Degnan B."/>
            <person name="De Tomaso A."/>
            <person name="Davidson B."/>
            <person name="Di Gregorio A."/>
            <person name="Gelpke M."/>
            <person name="Goodstein D.M."/>
            <person name="Harafuji N."/>
            <person name="Hastings K.E."/>
            <person name="Ho I."/>
            <person name="Hotta K."/>
            <person name="Huang W."/>
            <person name="Kawashima T."/>
            <person name="Lemaire P."/>
            <person name="Martinez D."/>
            <person name="Meinertzhagen I.A."/>
            <person name="Necula S."/>
            <person name="Nonaka M."/>
            <person name="Putnam N."/>
            <person name="Rash S."/>
            <person name="Saiga H."/>
            <person name="Satake M."/>
            <person name="Terry A."/>
            <person name="Yamada L."/>
            <person name="Wang H.G."/>
            <person name="Awazu S."/>
            <person name="Azumi K."/>
            <person name="Boore J."/>
            <person name="Branno M."/>
            <person name="Chin-Bow S."/>
            <person name="DeSantis R."/>
            <person name="Doyle S."/>
            <person name="Francino P."/>
            <person name="Keys D.N."/>
            <person name="Haga S."/>
            <person name="Hayashi H."/>
            <person name="Hino K."/>
            <person name="Imai K.S."/>
            <person name="Inaba K."/>
            <person name="Kano S."/>
            <person name="Kobayashi K."/>
            <person name="Kobayashi M."/>
            <person name="Lee B.I."/>
            <person name="Makabe K.W."/>
            <person name="Manohar C."/>
            <person name="Matassi G."/>
            <person name="Medina M."/>
            <person name="Mochizuki Y."/>
            <person name="Mount S."/>
            <person name="Morishita T."/>
            <person name="Miura S."/>
            <person name="Nakayama A."/>
            <person name="Nishizaka S."/>
            <person name="Nomoto H."/>
            <person name="Ohta F."/>
            <person name="Oishi K."/>
            <person name="Rigoutsos I."/>
            <person name="Sano M."/>
            <person name="Sasaki A."/>
            <person name="Sasakura Y."/>
            <person name="Shoguchi E."/>
            <person name="Shin-i T."/>
            <person name="Spagnuolo A."/>
            <person name="Stainier D."/>
            <person name="Suzuki M.M."/>
            <person name="Tassy O."/>
            <person name="Takatori N."/>
            <person name="Tokuoka M."/>
            <person name="Yagi K."/>
            <person name="Yoshizaki F."/>
            <person name="Wada S."/>
            <person name="Zhang C."/>
            <person name="Hyatt P.D."/>
            <person name="Larimer F."/>
            <person name="Detter C."/>
            <person name="Doggett N."/>
            <person name="Glavina T."/>
            <person name="Hawkins T."/>
            <person name="Richardson P."/>
            <person name="Lucas S."/>
            <person name="Kohara Y."/>
            <person name="Levine M."/>
            <person name="Satoh N."/>
            <person name="Rokhsar D.S."/>
        </authorList>
    </citation>
    <scope>NUCLEOTIDE SEQUENCE [LARGE SCALE GENOMIC DNA]</scope>
</reference>
<feature type="binding site" evidence="11">
    <location>
        <position position="254"/>
    </location>
    <ligand>
        <name>Zn(2+)</name>
        <dbReference type="ChEBI" id="CHEBI:29105"/>
    </ligand>
</feature>
<keyword evidence="9 11" id="KW-0501">Molybdenum cofactor biosynthesis</keyword>
<comment type="cofactor">
    <cofactor evidence="11">
        <name>Zn(2+)</name>
        <dbReference type="ChEBI" id="CHEBI:29105"/>
    </cofactor>
    <text evidence="11">Binds 1 zinc ion per subunit.</text>
</comment>
<feature type="binding site" evidence="11">
    <location>
        <begin position="66"/>
        <end position="70"/>
    </location>
    <ligand>
        <name>ATP</name>
        <dbReference type="ChEBI" id="CHEBI:30616"/>
    </ligand>
</feature>
<dbReference type="GO" id="GO:0042292">
    <property type="term" value="F:URM1 activating enzyme activity"/>
    <property type="evidence" value="ECO:0000318"/>
    <property type="project" value="GO_Central"/>
</dbReference>
<accession>F7A1S8</accession>
<evidence type="ECO:0000256" key="11">
    <source>
        <dbReference type="HAMAP-Rule" id="MF_03049"/>
    </source>
</evidence>
<dbReference type="InterPro" id="IPR028885">
    <property type="entry name" value="MOCS3/Uba4"/>
</dbReference>
<evidence type="ECO:0000256" key="1">
    <source>
        <dbReference type="ARBA" id="ARBA00004514"/>
    </source>
</evidence>
<keyword evidence="10 11" id="KW-0511">Multifunctional enzyme</keyword>
<feature type="binding site" evidence="11">
    <location>
        <position position="59"/>
    </location>
    <ligand>
        <name>ATP</name>
        <dbReference type="ChEBI" id="CHEBI:30616"/>
    </ligand>
</feature>
<dbReference type="GO" id="GO:0004792">
    <property type="term" value="F:thiosulfate-cyanide sulfurtransferase activity"/>
    <property type="evidence" value="ECO:0000318"/>
    <property type="project" value="GO_Central"/>
</dbReference>
<protein>
    <recommendedName>
        <fullName evidence="11">Adenylyltransferase and sulfurtransferase MOCS3 homolog</fullName>
    </recommendedName>
    <alternativeName>
        <fullName evidence="11">UBA4 homolog</fullName>
    </alternativeName>
    <alternativeName>
        <fullName evidence="11">Ubiquitin-like protein activator 4 homolog</fullName>
    </alternativeName>
    <domain>
        <recommendedName>
            <fullName evidence="11">Adenylyltransferase</fullName>
            <ecNumber evidence="11">2.7.7.-</ecNumber>
        </recommendedName>
    </domain>
    <domain>
        <recommendedName>
            <fullName evidence="11">Sulfurtransferase</fullName>
            <ecNumber evidence="11">2.8.1.-</ecNumber>
        </recommendedName>
    </domain>
</protein>
<proteinExistence type="inferred from homology"/>
<dbReference type="NCBIfam" id="NF004281">
    <property type="entry name" value="PRK05690.1"/>
    <property type="match status" value="1"/>
</dbReference>
<evidence type="ECO:0000256" key="6">
    <source>
        <dbReference type="ARBA" id="ARBA00022741"/>
    </source>
</evidence>
<dbReference type="AlphaFoldDB" id="F7A1S8"/>
<dbReference type="Pfam" id="PF00899">
    <property type="entry name" value="ThiF"/>
    <property type="match status" value="1"/>
</dbReference>
<dbReference type="EMBL" id="EAAA01002761">
    <property type="status" value="NOT_ANNOTATED_CDS"/>
    <property type="molecule type" value="Genomic_DNA"/>
</dbReference>
<dbReference type="FunFam" id="3.40.250.10:FF:000014">
    <property type="entry name" value="Adenylyltransferase and sulfurtransferase MOCS3"/>
    <property type="match status" value="1"/>
</dbReference>
<feature type="binding site" evidence="11">
    <location>
        <position position="179"/>
    </location>
    <ligand>
        <name>Zn(2+)</name>
        <dbReference type="ChEBI" id="CHEBI:29105"/>
    </ligand>
</feature>
<keyword evidence="14" id="KW-1185">Reference proteome</keyword>
<dbReference type="Gene3D" id="3.40.50.720">
    <property type="entry name" value="NAD(P)-binding Rossmann-like Domain"/>
    <property type="match status" value="1"/>
</dbReference>
<dbReference type="GO" id="GO:0016779">
    <property type="term" value="F:nucleotidyltransferase activity"/>
    <property type="evidence" value="ECO:0000318"/>
    <property type="project" value="GO_Central"/>
</dbReference>
<dbReference type="EC" id="2.8.1.-" evidence="11"/>
<dbReference type="InterPro" id="IPR000594">
    <property type="entry name" value="ThiF_NAD_FAD-bd"/>
</dbReference>
<dbReference type="UniPathway" id="UPA00988"/>
<dbReference type="OMA" id="IPDVGMD"/>
<feature type="domain" description="Rhodanese" evidence="12">
    <location>
        <begin position="304"/>
        <end position="408"/>
    </location>
</feature>
<dbReference type="InterPro" id="IPR035985">
    <property type="entry name" value="Ubiquitin-activating_enz"/>
</dbReference>
<dbReference type="PROSITE" id="PS50206">
    <property type="entry name" value="RHODANESE_3"/>
    <property type="match status" value="1"/>
</dbReference>
<keyword evidence="2 11" id="KW-0963">Cytoplasm</keyword>
<dbReference type="GO" id="GO:0006777">
    <property type="term" value="P:Mo-molybdopterin cofactor biosynthetic process"/>
    <property type="evidence" value="ECO:0007669"/>
    <property type="project" value="UniProtKB-UniRule"/>
</dbReference>
<dbReference type="GO" id="GO:0005524">
    <property type="term" value="F:ATP binding"/>
    <property type="evidence" value="ECO:0007669"/>
    <property type="project" value="UniProtKB-KW"/>
</dbReference>
<comment type="function">
    <text evidence="11">Plays a central role in 2-thiolation of mcm(5)S(2)U at tRNA wobble positions of cytosolic tRNA(Lys), tRNA(Glu) and tRNA(Gln). Acts by mediating the C-terminal thiocarboxylation of the sulfur carrier URM1. Its N-terminus first activates URM1 as acyl-adenylate (-COAMP), then the persulfide sulfur on the catalytic cysteine is transferred to URM1 to form thiocarboxylation (-COSH) of its C-terminus. The reaction probably involves hydrogen sulfide that is generated from the persulfide intermediate and that acts as nucleophile towards URM1. Subsequently, a transient disulfide bond is formed. Does not use thiosulfate as sulfur donor; NFS1 probably acting as a sulfur donor for thiocarboxylation reactions.</text>
</comment>
<dbReference type="GeneTree" id="ENSGT00940000160847"/>
<dbReference type="HAMAP" id="MF_03049">
    <property type="entry name" value="MOCS3_Uba4"/>
    <property type="match status" value="1"/>
</dbReference>
<sequence>MDQESISRYSRQLIMPEIGVKGQLKLKDSSILIIGAGGLGCPAIQYLVAAGIGQIGIVDYDEVELSNLHRQILHTETKAERKMRKTSSAAEAALQLNSKVKVDEYCLQLDRENALGIVGKYDVVLDATDNVPSRYLINDVCVVLNKPLVSGSALRWEGQLTTYHFHNKEENTYGPCYRCLYPKPPPPETVTNCSDGGVIGVIPGIIGCMQSLEAIKIIVGVSPSYNQKLLVFDGLYGAFRTIKLRGAQETCAVCGKDPSITANNLPNYEEFCGTAATDKCLKLNILNSEERISAMEYKDLYVDRKKPHVLVDVRSEIEIEICALPNSINVPIKVFERCQRIVKDKAVQDAEVKDDEKLQVFVVCRLGNDSQKAVEIMKKHVTLPSNINVRDIKGGLLAWSNSVDKSFPRY</sequence>
<keyword evidence="7 11" id="KW-0862">Zinc</keyword>
<dbReference type="PANTHER" id="PTHR10953">
    <property type="entry name" value="UBIQUITIN-ACTIVATING ENZYME E1"/>
    <property type="match status" value="1"/>
</dbReference>
<organism evidence="13 14">
    <name type="scientific">Ciona intestinalis</name>
    <name type="common">Transparent sea squirt</name>
    <name type="synonym">Ascidia intestinalis</name>
    <dbReference type="NCBI Taxonomy" id="7719"/>
    <lineage>
        <taxon>Eukaryota</taxon>
        <taxon>Metazoa</taxon>
        <taxon>Chordata</taxon>
        <taxon>Tunicata</taxon>
        <taxon>Ascidiacea</taxon>
        <taxon>Phlebobranchia</taxon>
        <taxon>Cionidae</taxon>
        <taxon>Ciona</taxon>
    </lineage>
</organism>
<dbReference type="Gene3D" id="3.40.250.10">
    <property type="entry name" value="Rhodanese-like domain"/>
    <property type="match status" value="1"/>
</dbReference>
<dbReference type="PANTHER" id="PTHR10953:SF102">
    <property type="entry name" value="ADENYLYLTRANSFERASE AND SULFURTRANSFERASE MOCS3"/>
    <property type="match status" value="1"/>
</dbReference>
<feature type="binding site" evidence="11">
    <location>
        <position position="38"/>
    </location>
    <ligand>
        <name>ATP</name>
        <dbReference type="ChEBI" id="CHEBI:30616"/>
    </ligand>
</feature>
<reference evidence="13" key="2">
    <citation type="journal article" date="2008" name="Genome Biol.">
        <title>Improved genome assembly and evidence-based global gene model set for the chordate Ciona intestinalis: new insight into intron and operon populations.</title>
        <authorList>
            <person name="Satou Y."/>
            <person name="Mineta K."/>
            <person name="Ogasawara M."/>
            <person name="Sasakura Y."/>
            <person name="Shoguchi E."/>
            <person name="Ueno K."/>
            <person name="Yamada L."/>
            <person name="Matsumoto J."/>
            <person name="Wasserscheid J."/>
            <person name="Dewar K."/>
            <person name="Wiley G.B."/>
            <person name="Macmil S.L."/>
            <person name="Roe B.A."/>
            <person name="Zeller R.W."/>
            <person name="Hastings K.E."/>
            <person name="Lemaire P."/>
            <person name="Lindquist E."/>
            <person name="Endo T."/>
            <person name="Hotta K."/>
            <person name="Inaba K."/>
        </authorList>
    </citation>
    <scope>NUCLEOTIDE SEQUENCE [LARGE SCALE GENOMIC DNA]</scope>
    <source>
        <strain evidence="13">wild type</strain>
    </source>
</reference>
<comment type="similarity">
    <text evidence="11">In the N-terminal section; belongs to the HesA/MoeB/ThiF family. UBA4 subfamily.</text>
</comment>
<dbReference type="STRING" id="7719.ENSCINP00000017074"/>
<dbReference type="CDD" id="cd00757">
    <property type="entry name" value="ThiF_MoeB_HesA_family"/>
    <property type="match status" value="1"/>
</dbReference>
<feature type="binding site" evidence="11">
    <location>
        <begin position="129"/>
        <end position="130"/>
    </location>
    <ligand>
        <name>ATP</name>
        <dbReference type="ChEBI" id="CHEBI:30616"/>
    </ligand>
</feature>
<evidence type="ECO:0000256" key="8">
    <source>
        <dbReference type="ARBA" id="ARBA00022840"/>
    </source>
</evidence>
<feature type="active site" description="Glycyl thioester intermediate; for adenylyltransferase activity" evidence="11">
    <location>
        <position position="193"/>
    </location>
</feature>
<evidence type="ECO:0000256" key="4">
    <source>
        <dbReference type="ARBA" id="ARBA00022694"/>
    </source>
</evidence>
<evidence type="ECO:0000256" key="3">
    <source>
        <dbReference type="ARBA" id="ARBA00022679"/>
    </source>
</evidence>
<reference evidence="13" key="4">
    <citation type="submission" date="2025-09" db="UniProtKB">
        <authorList>
            <consortium name="Ensembl"/>
        </authorList>
    </citation>
    <scope>IDENTIFICATION</scope>
</reference>
<evidence type="ECO:0000256" key="9">
    <source>
        <dbReference type="ARBA" id="ARBA00023150"/>
    </source>
</evidence>
<dbReference type="InterPro" id="IPR001763">
    <property type="entry name" value="Rhodanese-like_dom"/>
</dbReference>
<feature type="binding site" evidence="11">
    <location>
        <position position="251"/>
    </location>
    <ligand>
        <name>Zn(2+)</name>
        <dbReference type="ChEBI" id="CHEBI:29105"/>
    </ligand>
</feature>
<dbReference type="GO" id="GO:0005737">
    <property type="term" value="C:cytoplasm"/>
    <property type="evidence" value="ECO:0000318"/>
    <property type="project" value="GO_Central"/>
</dbReference>
<dbReference type="GO" id="GO:0070566">
    <property type="term" value="F:adenylyltransferase activity"/>
    <property type="evidence" value="ECO:0007669"/>
    <property type="project" value="InterPro"/>
</dbReference>
<dbReference type="Pfam" id="PF00581">
    <property type="entry name" value="Rhodanese"/>
    <property type="match status" value="1"/>
</dbReference>
<evidence type="ECO:0000256" key="10">
    <source>
        <dbReference type="ARBA" id="ARBA00023268"/>
    </source>
</evidence>
<dbReference type="HOGENOM" id="CLU_013325_1_2_1"/>
<name>F7A1S8_CIOIN</name>
<evidence type="ECO:0000256" key="5">
    <source>
        <dbReference type="ARBA" id="ARBA00022723"/>
    </source>
</evidence>
<dbReference type="EC" id="2.7.7.-" evidence="11"/>
<dbReference type="GO" id="GO:0005829">
    <property type="term" value="C:cytosol"/>
    <property type="evidence" value="ECO:0007669"/>
    <property type="project" value="UniProtKB-SubCell"/>
</dbReference>
<dbReference type="Ensembl" id="ENSCINT00000017074.3">
    <property type="protein sequence ID" value="ENSCINP00000017074.3"/>
    <property type="gene ID" value="ENSCING00000008368.3"/>
</dbReference>
<dbReference type="GO" id="GO:0046872">
    <property type="term" value="F:metal ion binding"/>
    <property type="evidence" value="ECO:0007669"/>
    <property type="project" value="UniProtKB-KW"/>
</dbReference>
<comment type="pathway">
    <text evidence="11">tRNA modification; 5-methoxycarbonylmethyl-2-thiouridine-tRNA biosynthesis.</text>
</comment>
<evidence type="ECO:0000313" key="14">
    <source>
        <dbReference type="Proteomes" id="UP000008144"/>
    </source>
</evidence>
<keyword evidence="3 11" id="KW-0808">Transferase</keyword>
<dbReference type="InParanoid" id="F7A1S8"/>
<dbReference type="SMART" id="SM00450">
    <property type="entry name" value="RHOD"/>
    <property type="match status" value="1"/>
</dbReference>
<feature type="binding site" evidence="11">
    <location>
        <position position="85"/>
    </location>
    <ligand>
        <name>ATP</name>
        <dbReference type="ChEBI" id="CHEBI:30616"/>
    </ligand>
</feature>
<keyword evidence="5 11" id="KW-0479">Metal-binding</keyword>
<keyword evidence="4 11" id="KW-0819">tRNA processing</keyword>
<evidence type="ECO:0000256" key="7">
    <source>
        <dbReference type="ARBA" id="ARBA00022833"/>
    </source>
</evidence>
<evidence type="ECO:0000259" key="12">
    <source>
        <dbReference type="PROSITE" id="PS50206"/>
    </source>
</evidence>
<dbReference type="GO" id="GO:0002143">
    <property type="term" value="P:tRNA wobble position uridine thiolation"/>
    <property type="evidence" value="ECO:0000318"/>
    <property type="project" value="GO_Central"/>
</dbReference>
<dbReference type="InterPro" id="IPR036873">
    <property type="entry name" value="Rhodanese-like_dom_sf"/>
</dbReference>
<dbReference type="FunCoup" id="F7A1S8">
    <property type="interactions" value="108"/>
</dbReference>
<keyword evidence="6 11" id="KW-0547">Nucleotide-binding</keyword>